<reference evidence="1" key="1">
    <citation type="submission" date="2020-05" db="EMBL/GenBank/DDBJ databases">
        <title>Chitinophaga laudate sp. nov., isolated from a tropical peat swamp.</title>
        <authorList>
            <person name="Goh C.B.S."/>
            <person name="Lee M.S."/>
            <person name="Parimannan S."/>
            <person name="Pasbakhsh P."/>
            <person name="Yule C.M."/>
            <person name="Rajandas H."/>
            <person name="Loke S."/>
            <person name="Croft L."/>
            <person name="Tan J.B.L."/>
        </authorList>
    </citation>
    <scope>NUCLEOTIDE SEQUENCE</scope>
    <source>
        <strain evidence="1">Mgbs1</strain>
    </source>
</reference>
<organism evidence="1 2">
    <name type="scientific">Chitinophaga solisilvae</name>
    <dbReference type="NCBI Taxonomy" id="1233460"/>
    <lineage>
        <taxon>Bacteria</taxon>
        <taxon>Pseudomonadati</taxon>
        <taxon>Bacteroidota</taxon>
        <taxon>Chitinophagia</taxon>
        <taxon>Chitinophagales</taxon>
        <taxon>Chitinophagaceae</taxon>
        <taxon>Chitinophaga</taxon>
    </lineage>
</organism>
<comment type="caution">
    <text evidence="1">The sequence shown here is derived from an EMBL/GenBank/DDBJ whole genome shotgun (WGS) entry which is preliminary data.</text>
</comment>
<dbReference type="AlphaFoldDB" id="A0A433WHZ3"/>
<protein>
    <submittedName>
        <fullName evidence="1">Uncharacterized protein</fullName>
    </submittedName>
</protein>
<dbReference type="RefSeq" id="WP_127038865.1">
    <property type="nucleotide sequence ID" value="NZ_JAABOK010000020.1"/>
</dbReference>
<sequence length="64" mass="7138">MKKVKLEKKSSLSLYRLPIASLNKVPGGRNLNQDTVPATETGTWTEHITRIALCPVPTQIENCF</sequence>
<evidence type="ECO:0000313" key="1">
    <source>
        <dbReference type="EMBL" id="NSL86396.1"/>
    </source>
</evidence>
<keyword evidence="2" id="KW-1185">Reference proteome</keyword>
<accession>A0A433WHZ3</accession>
<gene>
    <name evidence="1" type="ORF">ECE50_006125</name>
</gene>
<name>A0A433WHZ3_9BACT</name>
<evidence type="ECO:0000313" key="2">
    <source>
        <dbReference type="Proteomes" id="UP000281028"/>
    </source>
</evidence>
<dbReference type="EMBL" id="RIAR02000001">
    <property type="protein sequence ID" value="NSL86396.1"/>
    <property type="molecule type" value="Genomic_DNA"/>
</dbReference>
<dbReference type="Proteomes" id="UP000281028">
    <property type="component" value="Unassembled WGS sequence"/>
</dbReference>
<proteinExistence type="predicted"/>